<organism evidence="1 2">
    <name type="scientific">Pseudomonas protegens</name>
    <dbReference type="NCBI Taxonomy" id="380021"/>
    <lineage>
        <taxon>Bacteria</taxon>
        <taxon>Pseudomonadati</taxon>
        <taxon>Pseudomonadota</taxon>
        <taxon>Gammaproteobacteria</taxon>
        <taxon>Pseudomonadales</taxon>
        <taxon>Pseudomonadaceae</taxon>
        <taxon>Pseudomonas</taxon>
    </lineage>
</organism>
<evidence type="ECO:0000313" key="2">
    <source>
        <dbReference type="Proteomes" id="UP000244178"/>
    </source>
</evidence>
<reference evidence="1 2" key="1">
    <citation type="submission" date="2018-03" db="EMBL/GenBank/DDBJ databases">
        <title>Draft genome sequence of the plant growth promoting rhizobacterium Pseudomonas protegens strain BNJ-SS-45 isolated from wheat (Triticum aestivum) rhizosphere.</title>
        <authorList>
            <person name="Bajpai A."/>
            <person name="Shende K."/>
            <person name="Meena N."/>
            <person name="Upadhyayula S.R."/>
            <person name="Suravajhala P."/>
            <person name="Medicherla K.M."/>
            <person name="Johri B.N."/>
        </authorList>
    </citation>
    <scope>NUCLEOTIDE SEQUENCE [LARGE SCALE GENOMIC DNA]</scope>
    <source>
        <strain evidence="1 2">BNJ-SS-45</strain>
    </source>
</reference>
<dbReference type="AlphaFoldDB" id="A0A2T6GBL4"/>
<sequence>MAPHEMTKAEFMSAAKAEQLVNHGRKWNVTLGTYSSFSDAESEAAAKADVHRGAVNNALYLNTPDCEGMSNDGMPPIRVLVDYLDLVDEFNVVSAIAA</sequence>
<proteinExistence type="predicted"/>
<comment type="caution">
    <text evidence="1">The sequence shown here is derived from an EMBL/GenBank/DDBJ whole genome shotgun (WGS) entry which is preliminary data.</text>
</comment>
<accession>A0A2T6GBL4</accession>
<evidence type="ECO:0000313" key="1">
    <source>
        <dbReference type="EMBL" id="PUA41540.1"/>
    </source>
</evidence>
<protein>
    <submittedName>
        <fullName evidence="1">Uncharacterized protein</fullName>
    </submittedName>
</protein>
<dbReference type="Proteomes" id="UP000244178">
    <property type="component" value="Unassembled WGS sequence"/>
</dbReference>
<name>A0A2T6GBL4_9PSED</name>
<dbReference type="EMBL" id="PYJM01000012">
    <property type="protein sequence ID" value="PUA41540.1"/>
    <property type="molecule type" value="Genomic_DNA"/>
</dbReference>
<dbReference type="RefSeq" id="WP_108546443.1">
    <property type="nucleotide sequence ID" value="NZ_PYJM01000012.1"/>
</dbReference>
<gene>
    <name evidence="1" type="ORF">C5U62_31680</name>
</gene>